<dbReference type="SMART" id="SM00184">
    <property type="entry name" value="RING"/>
    <property type="match status" value="1"/>
</dbReference>
<evidence type="ECO:0000313" key="3">
    <source>
        <dbReference type="EMBL" id="KAK7283735.1"/>
    </source>
</evidence>
<dbReference type="EMBL" id="JAYWIO010000002">
    <property type="protein sequence ID" value="KAK7283735.1"/>
    <property type="molecule type" value="Genomic_DNA"/>
</dbReference>
<feature type="domain" description="RING-type" evidence="2">
    <location>
        <begin position="52"/>
        <end position="94"/>
    </location>
</feature>
<keyword evidence="1" id="KW-0479">Metal-binding</keyword>
<sequence length="130" mass="15568">MTKFLALVWSHIKWVLDVIIYYPFYKLHDSHMPIIREDVSTWHYETEEDVECAVCLCKIEEGEETRVLRCNHIFHKDCLDKWVGFNNVTCPLCRESVGPRRVVTDLGAEVLFFQFCSTHNNDERDTWWLR</sequence>
<name>A0AAN9IP97_CROPI</name>
<keyword evidence="1" id="KW-0863">Zinc-finger</keyword>
<organism evidence="3 4">
    <name type="scientific">Crotalaria pallida</name>
    <name type="common">Smooth rattlebox</name>
    <name type="synonym">Crotalaria striata</name>
    <dbReference type="NCBI Taxonomy" id="3830"/>
    <lineage>
        <taxon>Eukaryota</taxon>
        <taxon>Viridiplantae</taxon>
        <taxon>Streptophyta</taxon>
        <taxon>Embryophyta</taxon>
        <taxon>Tracheophyta</taxon>
        <taxon>Spermatophyta</taxon>
        <taxon>Magnoliopsida</taxon>
        <taxon>eudicotyledons</taxon>
        <taxon>Gunneridae</taxon>
        <taxon>Pentapetalae</taxon>
        <taxon>rosids</taxon>
        <taxon>fabids</taxon>
        <taxon>Fabales</taxon>
        <taxon>Fabaceae</taxon>
        <taxon>Papilionoideae</taxon>
        <taxon>50 kb inversion clade</taxon>
        <taxon>genistoids sensu lato</taxon>
        <taxon>core genistoids</taxon>
        <taxon>Crotalarieae</taxon>
        <taxon>Crotalaria</taxon>
    </lineage>
</organism>
<dbReference type="SUPFAM" id="SSF57850">
    <property type="entry name" value="RING/U-box"/>
    <property type="match status" value="1"/>
</dbReference>
<proteinExistence type="predicted"/>
<keyword evidence="4" id="KW-1185">Reference proteome</keyword>
<keyword evidence="1" id="KW-0862">Zinc</keyword>
<evidence type="ECO:0000259" key="2">
    <source>
        <dbReference type="PROSITE" id="PS50089"/>
    </source>
</evidence>
<dbReference type="PANTHER" id="PTHR47662:SF1">
    <property type="entry name" value="RING-TYPE DOMAIN-CONTAINING PROTEIN"/>
    <property type="match status" value="1"/>
</dbReference>
<dbReference type="Pfam" id="PF13639">
    <property type="entry name" value="zf-RING_2"/>
    <property type="match status" value="1"/>
</dbReference>
<dbReference type="Proteomes" id="UP001372338">
    <property type="component" value="Unassembled WGS sequence"/>
</dbReference>
<reference evidence="3 4" key="1">
    <citation type="submission" date="2024-01" db="EMBL/GenBank/DDBJ databases">
        <title>The genomes of 5 underutilized Papilionoideae crops provide insights into root nodulation and disease resistanc.</title>
        <authorList>
            <person name="Yuan L."/>
        </authorList>
    </citation>
    <scope>NUCLEOTIDE SEQUENCE [LARGE SCALE GENOMIC DNA]</scope>
    <source>
        <strain evidence="3">ZHUSHIDOU_FW_LH</strain>
        <tissue evidence="3">Leaf</tissue>
    </source>
</reference>
<dbReference type="GO" id="GO:0008270">
    <property type="term" value="F:zinc ion binding"/>
    <property type="evidence" value="ECO:0007669"/>
    <property type="project" value="UniProtKB-KW"/>
</dbReference>
<dbReference type="PANTHER" id="PTHR47662">
    <property type="entry name" value="RING-TYPE DOMAIN-CONTAINING PROTEIN"/>
    <property type="match status" value="1"/>
</dbReference>
<comment type="caution">
    <text evidence="3">The sequence shown here is derived from an EMBL/GenBank/DDBJ whole genome shotgun (WGS) entry which is preliminary data.</text>
</comment>
<dbReference type="InterPro" id="IPR001841">
    <property type="entry name" value="Znf_RING"/>
</dbReference>
<dbReference type="AlphaFoldDB" id="A0AAN9IP97"/>
<gene>
    <name evidence="3" type="ORF">RIF29_13477</name>
</gene>
<protein>
    <recommendedName>
        <fullName evidence="2">RING-type domain-containing protein</fullName>
    </recommendedName>
</protein>
<evidence type="ECO:0000256" key="1">
    <source>
        <dbReference type="PROSITE-ProRule" id="PRU00175"/>
    </source>
</evidence>
<dbReference type="InterPro" id="IPR013083">
    <property type="entry name" value="Znf_RING/FYVE/PHD"/>
</dbReference>
<evidence type="ECO:0000313" key="4">
    <source>
        <dbReference type="Proteomes" id="UP001372338"/>
    </source>
</evidence>
<dbReference type="PROSITE" id="PS50089">
    <property type="entry name" value="ZF_RING_2"/>
    <property type="match status" value="1"/>
</dbReference>
<dbReference type="Gene3D" id="3.30.40.10">
    <property type="entry name" value="Zinc/RING finger domain, C3HC4 (zinc finger)"/>
    <property type="match status" value="1"/>
</dbReference>
<accession>A0AAN9IP97</accession>